<comment type="caution">
    <text evidence="11">The sequence shown here is derived from an EMBL/GenBank/DDBJ whole genome shotgun (WGS) entry which is preliminary data.</text>
</comment>
<evidence type="ECO:0000313" key="11">
    <source>
        <dbReference type="EMBL" id="NOL43162.1"/>
    </source>
</evidence>
<keyword evidence="5 8" id="KW-1133">Transmembrane helix</keyword>
<organism evidence="11 12">
    <name type="scientific">Kribbella sandramycini</name>
    <dbReference type="NCBI Taxonomy" id="60450"/>
    <lineage>
        <taxon>Bacteria</taxon>
        <taxon>Bacillati</taxon>
        <taxon>Actinomycetota</taxon>
        <taxon>Actinomycetes</taxon>
        <taxon>Propionibacteriales</taxon>
        <taxon>Kribbellaceae</taxon>
        <taxon>Kribbella</taxon>
    </lineage>
</organism>
<dbReference type="GO" id="GO:0051607">
    <property type="term" value="P:defense response to virus"/>
    <property type="evidence" value="ECO:0007669"/>
    <property type="project" value="UniProtKB-KW"/>
</dbReference>
<sequence>MTLLSRLRGERSGVKDPVVEVVSVGTEQAWKMLDVVTGWVRASEVKATAALAADGVIGGAVYNLTKGIDLNTAEIVLVVCCIASVLASGLCAGACLIPRLWIRENPQNLIYFNHVARRYTRYEDYRSVFQALVVDEARLVDEISAQTWANSKVARRKFLWSGWAIILFFLAVLFVAVLMILRS</sequence>
<dbReference type="GO" id="GO:0005886">
    <property type="term" value="C:plasma membrane"/>
    <property type="evidence" value="ECO:0007669"/>
    <property type="project" value="UniProtKB-SubCell"/>
</dbReference>
<dbReference type="EMBL" id="JACHKF010000001">
    <property type="protein sequence ID" value="MBB6566170.1"/>
    <property type="molecule type" value="Genomic_DNA"/>
</dbReference>
<proteinExistence type="predicted"/>
<keyword evidence="7 8" id="KW-0472">Membrane</keyword>
<reference evidence="11 12" key="1">
    <citation type="submission" date="2020-05" db="EMBL/GenBank/DDBJ databases">
        <title>Genome sequence of Kribbella sandramycini ATCC 39419.</title>
        <authorList>
            <person name="Maclea K.S."/>
            <person name="Fair J.L."/>
        </authorList>
    </citation>
    <scope>NUCLEOTIDE SEQUENCE [LARGE SCALE GENOMIC DNA]</scope>
    <source>
        <strain evidence="11 12">ATCC 39419</strain>
    </source>
</reference>
<name>A0A7Y4L2K9_9ACTN</name>
<comment type="subcellular location">
    <subcellularLocation>
        <location evidence="1">Cell membrane</location>
    </subcellularLocation>
</comment>
<evidence type="ECO:0000256" key="7">
    <source>
        <dbReference type="ARBA" id="ARBA00023136"/>
    </source>
</evidence>
<feature type="domain" description="Pycsar effector protein" evidence="9">
    <location>
        <begin position="29"/>
        <end position="181"/>
    </location>
</feature>
<accession>A0A7Y4L2K9</accession>
<dbReference type="RefSeq" id="WP_171675855.1">
    <property type="nucleotide sequence ID" value="NZ_BAAAGT010000010.1"/>
</dbReference>
<protein>
    <recommendedName>
        <fullName evidence="9">Pycsar effector protein domain-containing protein</fullName>
    </recommendedName>
</protein>
<keyword evidence="6" id="KW-0051">Antiviral defense</keyword>
<dbReference type="GO" id="GO:0000166">
    <property type="term" value="F:nucleotide binding"/>
    <property type="evidence" value="ECO:0007669"/>
    <property type="project" value="UniProtKB-KW"/>
</dbReference>
<evidence type="ECO:0000256" key="6">
    <source>
        <dbReference type="ARBA" id="ARBA00023118"/>
    </source>
</evidence>
<evidence type="ECO:0000256" key="3">
    <source>
        <dbReference type="ARBA" id="ARBA00022692"/>
    </source>
</evidence>
<reference evidence="10 13" key="2">
    <citation type="submission" date="2020-08" db="EMBL/GenBank/DDBJ databases">
        <title>Sequencing the genomes of 1000 actinobacteria strains.</title>
        <authorList>
            <person name="Klenk H.-P."/>
        </authorList>
    </citation>
    <scope>NUCLEOTIDE SEQUENCE [LARGE SCALE GENOMIC DNA]</scope>
    <source>
        <strain evidence="10 13">DSM 15626</strain>
    </source>
</reference>
<evidence type="ECO:0000313" key="13">
    <source>
        <dbReference type="Proteomes" id="UP000553957"/>
    </source>
</evidence>
<keyword evidence="3 8" id="KW-0812">Transmembrane</keyword>
<keyword evidence="2" id="KW-1003">Cell membrane</keyword>
<dbReference type="AlphaFoldDB" id="A0A7Y4L2K9"/>
<keyword evidence="12" id="KW-1185">Reference proteome</keyword>
<dbReference type="Proteomes" id="UP000534306">
    <property type="component" value="Unassembled WGS sequence"/>
</dbReference>
<evidence type="ECO:0000256" key="8">
    <source>
        <dbReference type="SAM" id="Phobius"/>
    </source>
</evidence>
<evidence type="ECO:0000313" key="12">
    <source>
        <dbReference type="Proteomes" id="UP000534306"/>
    </source>
</evidence>
<gene>
    <name evidence="10" type="ORF">HNR71_001807</name>
    <name evidence="11" type="ORF">HPO96_23230</name>
</gene>
<keyword evidence="4" id="KW-0547">Nucleotide-binding</keyword>
<evidence type="ECO:0000259" key="9">
    <source>
        <dbReference type="Pfam" id="PF18967"/>
    </source>
</evidence>
<evidence type="ECO:0000256" key="1">
    <source>
        <dbReference type="ARBA" id="ARBA00004236"/>
    </source>
</evidence>
<dbReference type="Pfam" id="PF18967">
    <property type="entry name" value="PycTM"/>
    <property type="match status" value="1"/>
</dbReference>
<dbReference type="InterPro" id="IPR043760">
    <property type="entry name" value="PycTM_dom"/>
</dbReference>
<evidence type="ECO:0000256" key="4">
    <source>
        <dbReference type="ARBA" id="ARBA00022741"/>
    </source>
</evidence>
<evidence type="ECO:0000313" key="10">
    <source>
        <dbReference type="EMBL" id="MBB6566170.1"/>
    </source>
</evidence>
<feature type="transmembrane region" description="Helical" evidence="8">
    <location>
        <begin position="75"/>
        <end position="97"/>
    </location>
</feature>
<evidence type="ECO:0000256" key="2">
    <source>
        <dbReference type="ARBA" id="ARBA00022475"/>
    </source>
</evidence>
<dbReference type="Proteomes" id="UP000553957">
    <property type="component" value="Unassembled WGS sequence"/>
</dbReference>
<dbReference type="EMBL" id="JABJRC010000005">
    <property type="protein sequence ID" value="NOL43162.1"/>
    <property type="molecule type" value="Genomic_DNA"/>
</dbReference>
<feature type="transmembrane region" description="Helical" evidence="8">
    <location>
        <begin position="158"/>
        <end position="181"/>
    </location>
</feature>
<evidence type="ECO:0000256" key="5">
    <source>
        <dbReference type="ARBA" id="ARBA00022989"/>
    </source>
</evidence>